<evidence type="ECO:0000256" key="4">
    <source>
        <dbReference type="ARBA" id="ARBA00023136"/>
    </source>
</evidence>
<name>A0A941JNQ1_9CHRO</name>
<evidence type="ECO:0000256" key="3">
    <source>
        <dbReference type="ARBA" id="ARBA00022989"/>
    </source>
</evidence>
<evidence type="ECO:0000313" key="7">
    <source>
        <dbReference type="EMBL" id="MBR8826513.1"/>
    </source>
</evidence>
<sequence>MRESPARPNLIRRILRTATRPSTLAVGGGLVAIGVVGYTAGKAFVKENIPNWVEPLLTQTLKREVTIGEVQSLSLNHIELGPVNIPPTPTDPDRVSLQKIEVDFNLLPLLFKRTLPAQVKLTEINGYVEQDAQGNWVDLQLEKGGDPPPINLDLKVEINDAALSLLPYEKTTPVIIKAEGNAAYLKKETEQVNYDINATLGSGKIKAQGETNLKTWKTAALVNIQELGINDVVSLLPNPPVIINDGKLNANLDVEVVSYEELTSTNIEGGVSLLGVEGKVEELSLPVKARALLRFAGEDVLVEEVTAQLGEIVTTAQGLINWEKGYQLEGKVEPFSLKNALEIVQPSLPVEVEGKMQLKMQVSGPIKDPLLTGKLESITPVGVDRVSFQEIKGFFRGDLSQVVLENATAAFTAGGAVTAQGKVDLNLQESLAKNLPIDVMNLPLNFEFQGEVPVGKIAAEYGIKADTPSKLTTRGKVGGTLANIQGNLDWEIPRIILAGESFSGDGQVLLNDKNLILNDTQLRTATGEINVEGSSNIASQNWQVAVDGKDFPLDPILAQIQLPQLAIPHNVDLENARIRLTGNTYALAPEKIMGVANLGLNVAEGTVLVNSKLNQGIVNAEATANKIPISEIVTTLPVPVGLVGSRVNLTANLADLLALQSSQDLSQVNVTADALLTTAAGTVNVTGNLNNNQLQSEITAENLAAAQLVNPLFGEEKLRANVRLSGDVSNLERVPIQVEQIVGELGEQKLLGNGTVLLTELLTQPEIENVNLDVEVAANLGSLPLEELMAVLPIEEKELLPKELKLTGLANFQGRLAGGKLLSDPLAPGNLLLTGNLNLRDLNLNEVGFEPLLAGTVKVAPGEEMGVELRGEKDAIVAKIEPCTRNDCLAPYLPRKIELRKTQGEEIIVLGEREGDRFLVDVQNFPLSILGLAPASEFGITGIVKGNVLANVAVDLFNLQGKGDLTVTQPGLGEIQADEIQANFSLTDELAEVTSAQLTFGSSKYLVNNASFNRQTEEIGGELNFAGNVKDIINATNLYNVERIAALFSQEKYATSSAEVQSESVGKPNAPLGEQINLGFAISEKISQAATTIAAGKIPTELDIEGEYTGKIDVGGSLENPQANLIVEGQNWQWLPNPSYRDIVEPLGLVTAKTGVVSINEVKLGGNLNGNVVQIEPALIRLGETTVLSLAGQVSPTKATGEFKVENFTLDLVENFIALPLDAEANINVAGNLTGTPQNPVVAGDVTLEDIALNGKAIESNIVSNFKYAEEKLHFATTEPEYIQVEANVPLPQGGEERATVNVNLGTEAIALIGVLTQGQLELVEGAGEVVVAASIPVTDPTNLEKVELDTEITLENATIKSAALENNLQVTGKILADEKLLQVEEITGTLANSNLLVSGALPLFEPSLNPSNPLTLAIENQQINLTGLYRGNIDGEVIIKGAALAPIIGGEVTLARGQIFVPEGNSNTEDSTNNNQPAPPLVVPKLKDFQINLNQLNISQWPLYRFSFGGNLTANGSILDLKNLQSNGVIVLDRGQITFLNTRFDLNRLHDNTIKFIPAEGTMNPSLDLQLETIVSEVSEAGVIRGSSDNETPDPLSRIGNSDSIRVTLGIDGQADRLLPFLGKQALDLCTIRADQGKIIPEPPNLSPAELQQFGECIQLGALQTKEGTNNQLLNSSIVSLSSSPPRSQGEIVNLLATGIADQLQGLTSGEIAEGGFVQFAVEYVAQPLFINRVNEQSRKVGRGIGLSDLRVFPTLDGVYRLEENTFINISYDYAFSEFKVRYQRRF</sequence>
<keyword evidence="2 5" id="KW-0812">Transmembrane</keyword>
<proteinExistence type="predicted"/>
<keyword evidence="3 5" id="KW-1133">Transmembrane helix</keyword>
<dbReference type="PANTHER" id="PTHR34457:SF3">
    <property type="entry name" value="PROTEIN TIC236, CHLOROPLASTIC"/>
    <property type="match status" value="1"/>
</dbReference>
<organism evidence="7 8">
    <name type="scientific">Gomphosphaeria aponina SAG 52.96 = DSM 107014</name>
    <dbReference type="NCBI Taxonomy" id="1521640"/>
    <lineage>
        <taxon>Bacteria</taxon>
        <taxon>Bacillati</taxon>
        <taxon>Cyanobacteriota</taxon>
        <taxon>Cyanophyceae</taxon>
        <taxon>Oscillatoriophycideae</taxon>
        <taxon>Chroococcales</taxon>
        <taxon>Gomphosphaeriaceae</taxon>
        <taxon>Gomphosphaeria</taxon>
    </lineage>
</organism>
<evidence type="ECO:0000256" key="1">
    <source>
        <dbReference type="ARBA" id="ARBA00004167"/>
    </source>
</evidence>
<evidence type="ECO:0000256" key="2">
    <source>
        <dbReference type="ARBA" id="ARBA00022692"/>
    </source>
</evidence>
<dbReference type="GO" id="GO:0009306">
    <property type="term" value="P:protein secretion"/>
    <property type="evidence" value="ECO:0007669"/>
    <property type="project" value="InterPro"/>
</dbReference>
<protein>
    <submittedName>
        <fullName evidence="7">Translocation/assembly module TamB domain-containing protein</fullName>
    </submittedName>
</protein>
<feature type="transmembrane region" description="Helical" evidence="5">
    <location>
        <begin position="21"/>
        <end position="41"/>
    </location>
</feature>
<feature type="domain" description="Translocation and assembly module TamB C-terminal" evidence="6">
    <location>
        <begin position="1392"/>
        <end position="1756"/>
    </location>
</feature>
<evidence type="ECO:0000313" key="8">
    <source>
        <dbReference type="Proteomes" id="UP000767446"/>
    </source>
</evidence>
<evidence type="ECO:0000256" key="5">
    <source>
        <dbReference type="SAM" id="Phobius"/>
    </source>
</evidence>
<dbReference type="EMBL" id="JADQBC010000004">
    <property type="protein sequence ID" value="MBR8826513.1"/>
    <property type="molecule type" value="Genomic_DNA"/>
</dbReference>
<dbReference type="Pfam" id="PF04357">
    <property type="entry name" value="TamB"/>
    <property type="match status" value="1"/>
</dbReference>
<comment type="subcellular location">
    <subcellularLocation>
        <location evidence="1">Membrane</location>
        <topology evidence="1">Single-pass membrane protein</topology>
    </subcellularLocation>
</comment>
<gene>
    <name evidence="7" type="ORF">DSM107014_01170</name>
</gene>
<dbReference type="InterPro" id="IPR007452">
    <property type="entry name" value="TamB_C"/>
</dbReference>
<dbReference type="Proteomes" id="UP000767446">
    <property type="component" value="Unassembled WGS sequence"/>
</dbReference>
<accession>A0A941JNQ1</accession>
<comment type="caution">
    <text evidence="7">The sequence shown here is derived from an EMBL/GenBank/DDBJ whole genome shotgun (WGS) entry which is preliminary data.</text>
</comment>
<keyword evidence="4 5" id="KW-0472">Membrane</keyword>
<dbReference type="GO" id="GO:0005886">
    <property type="term" value="C:plasma membrane"/>
    <property type="evidence" value="ECO:0007669"/>
    <property type="project" value="InterPro"/>
</dbReference>
<reference evidence="7" key="1">
    <citation type="submission" date="2021-02" db="EMBL/GenBank/DDBJ databases">
        <title>Metagenome analyses of Stigonema ocellatum DSM 106950, Chlorogloea purpurea SAG 13.99 and Gomphosphaeria aponina DSM 107014.</title>
        <authorList>
            <person name="Marter P."/>
            <person name="Huang S."/>
        </authorList>
    </citation>
    <scope>NUCLEOTIDE SEQUENCE</scope>
    <source>
        <strain evidence="7">JP213</strain>
    </source>
</reference>
<evidence type="ECO:0000259" key="6">
    <source>
        <dbReference type="Pfam" id="PF04357"/>
    </source>
</evidence>
<dbReference type="PANTHER" id="PTHR34457">
    <property type="entry name" value="EMBRYO DEFECTIVE 2410"/>
    <property type="match status" value="1"/>
</dbReference>
<dbReference type="InterPro" id="IPR053022">
    <property type="entry name" value="Chloroplast_translocon_comp"/>
</dbReference>